<evidence type="ECO:0000256" key="1">
    <source>
        <dbReference type="SAM" id="MobiDB-lite"/>
    </source>
</evidence>
<dbReference type="EMBL" id="CR382138">
    <property type="protein sequence ID" value="CAG89809.2"/>
    <property type="molecule type" value="Genomic_DNA"/>
</dbReference>
<keyword evidence="4" id="KW-1185">Reference proteome</keyword>
<keyword evidence="2" id="KW-0812">Transmembrane</keyword>
<dbReference type="VEuPathDB" id="FungiDB:DEHA2F24354g"/>
<accession>Q6BK71</accession>
<name>Q6BK71_DEBHA</name>
<dbReference type="AlphaFoldDB" id="Q6BK71"/>
<feature type="transmembrane region" description="Helical" evidence="2">
    <location>
        <begin position="40"/>
        <end position="57"/>
    </location>
</feature>
<feature type="region of interest" description="Disordered" evidence="1">
    <location>
        <begin position="116"/>
        <end position="153"/>
    </location>
</feature>
<evidence type="ECO:0000256" key="2">
    <source>
        <dbReference type="SAM" id="Phobius"/>
    </source>
</evidence>
<reference evidence="3 4" key="1">
    <citation type="journal article" date="2004" name="Nature">
        <title>Genome evolution in yeasts.</title>
        <authorList>
            <consortium name="Genolevures"/>
            <person name="Dujon B."/>
            <person name="Sherman D."/>
            <person name="Fischer G."/>
            <person name="Durrens P."/>
            <person name="Casaregola S."/>
            <person name="Lafontaine I."/>
            <person name="de Montigny J."/>
            <person name="Marck C."/>
            <person name="Neuveglise C."/>
            <person name="Talla E."/>
            <person name="Goffard N."/>
            <person name="Frangeul L."/>
            <person name="Aigle M."/>
            <person name="Anthouard V."/>
            <person name="Babour A."/>
            <person name="Barbe V."/>
            <person name="Barnay S."/>
            <person name="Blanchin S."/>
            <person name="Beckerich J.M."/>
            <person name="Beyne E."/>
            <person name="Bleykasten C."/>
            <person name="Boisrame A."/>
            <person name="Boyer J."/>
            <person name="Cattolico L."/>
            <person name="Confanioleri F."/>
            <person name="de Daruvar A."/>
            <person name="Despons L."/>
            <person name="Fabre E."/>
            <person name="Fairhead C."/>
            <person name="Ferry-Dumazet H."/>
            <person name="Groppi A."/>
            <person name="Hantraye F."/>
            <person name="Hennequin C."/>
            <person name="Jauniaux N."/>
            <person name="Joyet P."/>
            <person name="Kachouri R."/>
            <person name="Kerrest A."/>
            <person name="Koszul R."/>
            <person name="Lemaire M."/>
            <person name="Lesur I."/>
            <person name="Ma L."/>
            <person name="Muller H."/>
            <person name="Nicaud J.M."/>
            <person name="Nikolski M."/>
            <person name="Oztas S."/>
            <person name="Ozier-Kalogeropoulos O."/>
            <person name="Pellenz S."/>
            <person name="Potier S."/>
            <person name="Richard G.F."/>
            <person name="Straub M.L."/>
            <person name="Suleau A."/>
            <person name="Swennene D."/>
            <person name="Tekaia F."/>
            <person name="Wesolowski-Louvel M."/>
            <person name="Westhof E."/>
            <person name="Wirth B."/>
            <person name="Zeniou-Meyer M."/>
            <person name="Zivanovic I."/>
            <person name="Bolotin-Fukuhara M."/>
            <person name="Thierry A."/>
            <person name="Bouchier C."/>
            <person name="Caudron B."/>
            <person name="Scarpelli C."/>
            <person name="Gaillardin C."/>
            <person name="Weissenbach J."/>
            <person name="Wincker P."/>
            <person name="Souciet J.L."/>
        </authorList>
    </citation>
    <scope>NUCLEOTIDE SEQUENCE [LARGE SCALE GENOMIC DNA]</scope>
    <source>
        <strain evidence="4">ATCC 36239 / CBS 767 / BCRC 21394 / JCM 1990 / NBRC 0083 / IGC 2968</strain>
    </source>
</reference>
<dbReference type="KEGG" id="dha:DEHA2F24354g"/>
<dbReference type="OrthoDB" id="3997851at2759"/>
<evidence type="ECO:0000313" key="3">
    <source>
        <dbReference type="EMBL" id="CAG89809.2"/>
    </source>
</evidence>
<keyword evidence="2" id="KW-1133">Transmembrane helix</keyword>
<organism evidence="3 4">
    <name type="scientific">Debaryomyces hansenii (strain ATCC 36239 / CBS 767 / BCRC 21394 / JCM 1990 / NBRC 0083 / IGC 2968)</name>
    <name type="common">Yeast</name>
    <name type="synonym">Torulaspora hansenii</name>
    <dbReference type="NCBI Taxonomy" id="284592"/>
    <lineage>
        <taxon>Eukaryota</taxon>
        <taxon>Fungi</taxon>
        <taxon>Dikarya</taxon>
        <taxon>Ascomycota</taxon>
        <taxon>Saccharomycotina</taxon>
        <taxon>Pichiomycetes</taxon>
        <taxon>Debaryomycetaceae</taxon>
        <taxon>Debaryomyces</taxon>
    </lineage>
</organism>
<sequence length="153" mass="16737">MQGSYKNNGLPRPYYMKPSSKFSPYNQRARSFFTSPSRKVVGYTILLILFGTCMYWISQDLKESMEQPSYEIIQPDLEYNKNLDDIVGIGNADKESENIGLAGNLAQGSKGDIGVGVAEAPKGGMANEAPVVGNENPDGVKKPKQGLNVEDKL</sequence>
<dbReference type="InParanoid" id="Q6BK71"/>
<dbReference type="OMA" id="LMWWISQ"/>
<protein>
    <submittedName>
        <fullName evidence="3">DEHA2F24354p</fullName>
    </submittedName>
</protein>
<keyword evidence="2" id="KW-0472">Membrane</keyword>
<dbReference type="HOGENOM" id="CLU_103818_0_0_1"/>
<evidence type="ECO:0000313" key="4">
    <source>
        <dbReference type="Proteomes" id="UP000000599"/>
    </source>
</evidence>
<dbReference type="RefSeq" id="XP_461400.2">
    <property type="nucleotide sequence ID" value="XM_461400.1"/>
</dbReference>
<gene>
    <name evidence="3" type="ordered locus">DEHA2F24354g</name>
</gene>
<dbReference type="GeneID" id="2903883"/>
<proteinExistence type="predicted"/>
<dbReference type="Proteomes" id="UP000000599">
    <property type="component" value="Chromosome F"/>
</dbReference>
<dbReference type="eggNOG" id="ENOG502RQ23">
    <property type="taxonomic scope" value="Eukaryota"/>
</dbReference>